<dbReference type="EMBL" id="VSSQ01005925">
    <property type="protein sequence ID" value="MPM30917.1"/>
    <property type="molecule type" value="Genomic_DNA"/>
</dbReference>
<gene>
    <name evidence="1" type="ORF">SDC9_77470</name>
</gene>
<protein>
    <submittedName>
        <fullName evidence="1">Uncharacterized protein</fullName>
    </submittedName>
</protein>
<evidence type="ECO:0000313" key="1">
    <source>
        <dbReference type="EMBL" id="MPM30917.1"/>
    </source>
</evidence>
<accession>A0A644YRJ5</accession>
<sequence length="78" mass="8513">MELAGGPLDVVIGGFHLSIPSTGKCESDELIAGVARYMNSYETKYYTFHCTGIEAYKKLKSAMGEKISYLETGNSLII</sequence>
<comment type="caution">
    <text evidence="1">The sequence shown here is derived from an EMBL/GenBank/DDBJ whole genome shotgun (WGS) entry which is preliminary data.</text>
</comment>
<reference evidence="1" key="1">
    <citation type="submission" date="2019-08" db="EMBL/GenBank/DDBJ databases">
        <authorList>
            <person name="Kucharzyk K."/>
            <person name="Murdoch R.W."/>
            <person name="Higgins S."/>
            <person name="Loffler F."/>
        </authorList>
    </citation>
    <scope>NUCLEOTIDE SEQUENCE</scope>
</reference>
<dbReference type="InterPro" id="IPR036866">
    <property type="entry name" value="RibonucZ/Hydroxyglut_hydro"/>
</dbReference>
<proteinExistence type="predicted"/>
<dbReference type="Gene3D" id="3.60.15.10">
    <property type="entry name" value="Ribonuclease Z/Hydroxyacylglutathione hydrolase-like"/>
    <property type="match status" value="1"/>
</dbReference>
<name>A0A644YRJ5_9ZZZZ</name>
<organism evidence="1">
    <name type="scientific">bioreactor metagenome</name>
    <dbReference type="NCBI Taxonomy" id="1076179"/>
    <lineage>
        <taxon>unclassified sequences</taxon>
        <taxon>metagenomes</taxon>
        <taxon>ecological metagenomes</taxon>
    </lineage>
</organism>
<dbReference type="AlphaFoldDB" id="A0A644YRJ5"/>